<dbReference type="Pfam" id="PF16242">
    <property type="entry name" value="Pyrid_ox_like"/>
    <property type="match status" value="1"/>
</dbReference>
<accession>A0A7X9X0B5</accession>
<evidence type="ECO:0000313" key="2">
    <source>
        <dbReference type="EMBL" id="NML13221.1"/>
    </source>
</evidence>
<keyword evidence="3" id="KW-1185">Reference proteome</keyword>
<proteinExistence type="predicted"/>
<dbReference type="PANTHER" id="PTHR34818:SF1">
    <property type="entry name" value="PROTEIN BLI-3"/>
    <property type="match status" value="1"/>
</dbReference>
<gene>
    <name evidence="2" type="ORF">HHL08_24405</name>
</gene>
<dbReference type="InterPro" id="IPR038725">
    <property type="entry name" value="YdaG_split_barrel_FMN-bd"/>
</dbReference>
<dbReference type="EMBL" id="JABBFV010000042">
    <property type="protein sequence ID" value="NML13221.1"/>
    <property type="molecule type" value="Genomic_DNA"/>
</dbReference>
<dbReference type="InterPro" id="IPR012349">
    <property type="entry name" value="Split_barrel_FMN-bd"/>
</dbReference>
<dbReference type="PANTHER" id="PTHR34818">
    <property type="entry name" value="PROTEIN BLI-3"/>
    <property type="match status" value="1"/>
</dbReference>
<dbReference type="Gene3D" id="2.30.110.10">
    <property type="entry name" value="Electron Transport, Fmn-binding Protein, Chain A"/>
    <property type="match status" value="1"/>
</dbReference>
<dbReference type="SUPFAM" id="SSF50475">
    <property type="entry name" value="FMN-binding split barrel"/>
    <property type="match status" value="1"/>
</dbReference>
<name>A0A7X9X0B5_9SPHN</name>
<sequence length="153" mass="17131">MSKKNLKQLAEKMREIDFTMLSTHSPGGTIGARPMSNNRDVDYDGDSWFFTTQDTQMVADIEQNPQVGLSFQGKAGLLGMRPFFIAIEGQAELIRDKAAFAKHWTRDLDRWFEQGVDTPGLVLIKVHAKSAHYWDGEEEGEVLIDRGAFVGGP</sequence>
<dbReference type="RefSeq" id="WP_169575488.1">
    <property type="nucleotide sequence ID" value="NZ_JABBFV010000042.1"/>
</dbReference>
<organism evidence="2 3">
    <name type="scientific">Sphingobium psychrophilum</name>
    <dbReference type="NCBI Taxonomy" id="2728834"/>
    <lineage>
        <taxon>Bacteria</taxon>
        <taxon>Pseudomonadati</taxon>
        <taxon>Pseudomonadota</taxon>
        <taxon>Alphaproteobacteria</taxon>
        <taxon>Sphingomonadales</taxon>
        <taxon>Sphingomonadaceae</taxon>
        <taxon>Sphingobium</taxon>
    </lineage>
</organism>
<evidence type="ECO:0000259" key="1">
    <source>
        <dbReference type="Pfam" id="PF16242"/>
    </source>
</evidence>
<comment type="caution">
    <text evidence="2">The sequence shown here is derived from an EMBL/GenBank/DDBJ whole genome shotgun (WGS) entry which is preliminary data.</text>
</comment>
<feature type="domain" description="General stress protein FMN-binding split barrel" evidence="1">
    <location>
        <begin position="6"/>
        <end position="137"/>
    </location>
</feature>
<protein>
    <submittedName>
        <fullName evidence="2">Pyridoxamine 5'-phosphate oxidase family protein</fullName>
    </submittedName>
</protein>
<evidence type="ECO:0000313" key="3">
    <source>
        <dbReference type="Proteomes" id="UP000519023"/>
    </source>
</evidence>
<reference evidence="2 3" key="1">
    <citation type="submission" date="2020-04" db="EMBL/GenBank/DDBJ databases">
        <title>Sphingobium sp. AR-3-1 isolated from Arctic soil.</title>
        <authorList>
            <person name="Dahal R.H."/>
            <person name="Chaudhary D.K."/>
        </authorList>
    </citation>
    <scope>NUCLEOTIDE SEQUENCE [LARGE SCALE GENOMIC DNA]</scope>
    <source>
        <strain evidence="2 3">AR-3-1</strain>
    </source>
</reference>
<dbReference type="Proteomes" id="UP000519023">
    <property type="component" value="Unassembled WGS sequence"/>
</dbReference>
<dbReference type="AlphaFoldDB" id="A0A7X9X0B5"/>
<dbReference type="InterPro" id="IPR052917">
    <property type="entry name" value="Stress-Dev_Protein"/>
</dbReference>